<feature type="compositionally biased region" description="Polar residues" evidence="1">
    <location>
        <begin position="1"/>
        <end position="17"/>
    </location>
</feature>
<proteinExistence type="predicted"/>
<protein>
    <submittedName>
        <fullName evidence="2">Uncharacterized protein</fullName>
    </submittedName>
</protein>
<evidence type="ECO:0000256" key="1">
    <source>
        <dbReference type="SAM" id="MobiDB-lite"/>
    </source>
</evidence>
<evidence type="ECO:0000313" key="2">
    <source>
        <dbReference type="EMBL" id="JAD70306.1"/>
    </source>
</evidence>
<dbReference type="EMBL" id="GBRH01227589">
    <property type="protein sequence ID" value="JAD70306.1"/>
    <property type="molecule type" value="Transcribed_RNA"/>
</dbReference>
<name>A0A0A9C3Z0_ARUDO</name>
<reference evidence="2" key="2">
    <citation type="journal article" date="2015" name="Data Brief">
        <title>Shoot transcriptome of the giant reed, Arundo donax.</title>
        <authorList>
            <person name="Barrero R.A."/>
            <person name="Guerrero F.D."/>
            <person name="Moolhuijzen P."/>
            <person name="Goolsby J.A."/>
            <person name="Tidwell J."/>
            <person name="Bellgard S.E."/>
            <person name="Bellgard M.I."/>
        </authorList>
    </citation>
    <scope>NUCLEOTIDE SEQUENCE</scope>
    <source>
        <tissue evidence="2">Shoot tissue taken approximately 20 cm above the soil surface</tissue>
    </source>
</reference>
<organism evidence="2">
    <name type="scientific">Arundo donax</name>
    <name type="common">Giant reed</name>
    <name type="synonym">Donax arundinaceus</name>
    <dbReference type="NCBI Taxonomy" id="35708"/>
    <lineage>
        <taxon>Eukaryota</taxon>
        <taxon>Viridiplantae</taxon>
        <taxon>Streptophyta</taxon>
        <taxon>Embryophyta</taxon>
        <taxon>Tracheophyta</taxon>
        <taxon>Spermatophyta</taxon>
        <taxon>Magnoliopsida</taxon>
        <taxon>Liliopsida</taxon>
        <taxon>Poales</taxon>
        <taxon>Poaceae</taxon>
        <taxon>PACMAD clade</taxon>
        <taxon>Arundinoideae</taxon>
        <taxon>Arundineae</taxon>
        <taxon>Arundo</taxon>
    </lineage>
</organism>
<sequence>MIPVLENNSPRSPTTSPRLKPPKNQHPTTTIDSPGATPCSPQSHARASRI</sequence>
<accession>A0A0A9C3Z0</accession>
<feature type="compositionally biased region" description="Polar residues" evidence="1">
    <location>
        <begin position="39"/>
        <end position="50"/>
    </location>
</feature>
<reference evidence="2" key="1">
    <citation type="submission" date="2014-09" db="EMBL/GenBank/DDBJ databases">
        <authorList>
            <person name="Magalhaes I.L.F."/>
            <person name="Oliveira U."/>
            <person name="Santos F.R."/>
            <person name="Vidigal T.H.D.A."/>
            <person name="Brescovit A.D."/>
            <person name="Santos A.J."/>
        </authorList>
    </citation>
    <scope>NUCLEOTIDE SEQUENCE</scope>
    <source>
        <tissue evidence="2">Shoot tissue taken approximately 20 cm above the soil surface</tissue>
    </source>
</reference>
<feature type="region of interest" description="Disordered" evidence="1">
    <location>
        <begin position="1"/>
        <end position="50"/>
    </location>
</feature>
<dbReference type="AlphaFoldDB" id="A0A0A9C3Z0"/>